<evidence type="ECO:0000256" key="2">
    <source>
        <dbReference type="ARBA" id="ARBA00012522"/>
    </source>
</evidence>
<keyword evidence="9" id="KW-0256">Endoplasmic reticulum</keyword>
<feature type="transmembrane region" description="Helical" evidence="9">
    <location>
        <begin position="161"/>
        <end position="181"/>
    </location>
</feature>
<feature type="transmembrane region" description="Helical" evidence="9">
    <location>
        <begin position="6"/>
        <end position="30"/>
    </location>
</feature>
<dbReference type="PROSITE" id="PS50244">
    <property type="entry name" value="S5A_REDUCTASE"/>
    <property type="match status" value="1"/>
</dbReference>
<comment type="caution">
    <text evidence="11">The sequence shown here is derived from an EMBL/GenBank/DDBJ whole genome shotgun (WGS) entry which is preliminary data.</text>
</comment>
<keyword evidence="9" id="KW-0560">Oxidoreductase</keyword>
<dbReference type="Pfam" id="PF02544">
    <property type="entry name" value="Steroid_dh"/>
    <property type="match status" value="1"/>
</dbReference>
<evidence type="ECO:0000256" key="6">
    <source>
        <dbReference type="ARBA" id="ARBA00046320"/>
    </source>
</evidence>
<evidence type="ECO:0000256" key="9">
    <source>
        <dbReference type="RuleBase" id="RU367081"/>
    </source>
</evidence>
<keyword evidence="4 9" id="KW-1133">Transmembrane helix</keyword>
<dbReference type="Proteomes" id="UP000055048">
    <property type="component" value="Unassembled WGS sequence"/>
</dbReference>
<reference evidence="11 12" key="1">
    <citation type="submission" date="2015-01" db="EMBL/GenBank/DDBJ databases">
        <title>Evolution of Trichinella species and genotypes.</title>
        <authorList>
            <person name="Korhonen P.K."/>
            <person name="Edoardo P."/>
            <person name="Giuseppe L.R."/>
            <person name="Gasser R.B."/>
        </authorList>
    </citation>
    <scope>NUCLEOTIDE SEQUENCE [LARGE SCALE GENOMIC DNA]</scope>
    <source>
        <strain evidence="11">ISS417</strain>
    </source>
</reference>
<dbReference type="InterPro" id="IPR001104">
    <property type="entry name" value="3-oxo-5_a-steroid_4-DH_C"/>
</dbReference>
<comment type="subcellular location">
    <subcellularLocation>
        <location evidence="1">Endomembrane system</location>
        <topology evidence="1">Multi-pass membrane protein</topology>
    </subcellularLocation>
    <subcellularLocation>
        <location evidence="9">Endoplasmic reticulum membrane</location>
    </subcellularLocation>
</comment>
<evidence type="ECO:0000259" key="10">
    <source>
        <dbReference type="Pfam" id="PF02544"/>
    </source>
</evidence>
<dbReference type="UniPathway" id="UPA00378"/>
<name>A0A0V0TK29_9BILA</name>
<dbReference type="EMBL" id="JYDJ01000238">
    <property type="protein sequence ID" value="KRX39265.1"/>
    <property type="molecule type" value="Genomic_DNA"/>
</dbReference>
<dbReference type="PANTHER" id="PTHR14624">
    <property type="entry name" value="DFG10 PROTEIN"/>
    <property type="match status" value="1"/>
</dbReference>
<keyword evidence="9" id="KW-0521">NADP</keyword>
<gene>
    <name evidence="11" type="ORF">T05_3620</name>
</gene>
<sequence>LHHNSMLISWIEAFWLVCTAIVLFPGLIIIKFPKFSTLLNNCFKYGKSLSVGCHSKWELIQVPKRWFTHFYIVAVITTSYTLFNVFHCYIANGLISKSFQEMLLLLRRPVRSGNHFHMEISPRLNEQTVLLCSILLWFHAIRRFYESAFISVYSDSKMNCWHYLLGLIYYILMPFSVLVEAPKFIPNDRKIQATITKINQRYNNGYTFPLSGYVPAQSYAFMTSVQMFGLFLFLWSSYMQHQCFLILAAARRNNLGNIVSHEHAIIHGGWFDFVSCPHFLFEILIYLSVWFCQRMTWNVWCYVLIFVYTNQIIAAKITHDWYRHKYSQYPKHRTALIPSLI</sequence>
<dbReference type="GO" id="GO:0016095">
    <property type="term" value="P:polyprenol catabolic process"/>
    <property type="evidence" value="ECO:0007669"/>
    <property type="project" value="UniProtKB-UniRule"/>
</dbReference>
<dbReference type="EC" id="1.3.1.94" evidence="2 9"/>
<evidence type="ECO:0000313" key="12">
    <source>
        <dbReference type="Proteomes" id="UP000055048"/>
    </source>
</evidence>
<dbReference type="STRING" id="144512.A0A0V0TK29"/>
<dbReference type="PANTHER" id="PTHR14624:SF0">
    <property type="entry name" value="POLYPRENOL REDUCTASE"/>
    <property type="match status" value="1"/>
</dbReference>
<feature type="domain" description="3-oxo-5-alpha-steroid 4-dehydrogenase C-terminal" evidence="10">
    <location>
        <begin position="218"/>
        <end position="339"/>
    </location>
</feature>
<evidence type="ECO:0000313" key="11">
    <source>
        <dbReference type="EMBL" id="KRX39265.1"/>
    </source>
</evidence>
<accession>A0A0V0TK29</accession>
<evidence type="ECO:0000256" key="8">
    <source>
        <dbReference type="ARBA" id="ARBA00049427"/>
    </source>
</evidence>
<evidence type="ECO:0000256" key="1">
    <source>
        <dbReference type="ARBA" id="ARBA00004127"/>
    </source>
</evidence>
<dbReference type="GO" id="GO:0003865">
    <property type="term" value="F:3-oxo-5-alpha-steroid 4-dehydrogenase activity"/>
    <property type="evidence" value="ECO:0007669"/>
    <property type="project" value="TreeGrafter"/>
</dbReference>
<evidence type="ECO:0000256" key="7">
    <source>
        <dbReference type="ARBA" id="ARBA00047186"/>
    </source>
</evidence>
<feature type="non-terminal residue" evidence="11">
    <location>
        <position position="1"/>
    </location>
</feature>
<dbReference type="OrthoDB" id="5788137at2759"/>
<comment type="similarity">
    <text evidence="6 9">Belongs to the steroid 5-alpha reductase family. Polyprenal reductase subfamily.</text>
</comment>
<dbReference type="GO" id="GO:0160198">
    <property type="term" value="F:polyprenal reductase activity"/>
    <property type="evidence" value="ECO:0007669"/>
    <property type="project" value="UniProtKB-EC"/>
</dbReference>
<organism evidence="11 12">
    <name type="scientific">Trichinella murrelli</name>
    <dbReference type="NCBI Taxonomy" id="144512"/>
    <lineage>
        <taxon>Eukaryota</taxon>
        <taxon>Metazoa</taxon>
        <taxon>Ecdysozoa</taxon>
        <taxon>Nematoda</taxon>
        <taxon>Enoplea</taxon>
        <taxon>Dorylaimia</taxon>
        <taxon>Trichinellida</taxon>
        <taxon>Trichinellidae</taxon>
        <taxon>Trichinella</taxon>
    </lineage>
</organism>
<proteinExistence type="inferred from homology"/>
<feature type="transmembrane region" description="Helical" evidence="9">
    <location>
        <begin position="297"/>
        <end position="315"/>
    </location>
</feature>
<dbReference type="GO" id="GO:0102389">
    <property type="term" value="F:polyprenol reductase activity"/>
    <property type="evidence" value="ECO:0007669"/>
    <property type="project" value="UniProtKB-UniRule"/>
</dbReference>
<comment type="pathway">
    <text evidence="9">Protein modification; protein glycosylation.</text>
</comment>
<keyword evidence="3 9" id="KW-0812">Transmembrane</keyword>
<dbReference type="AlphaFoldDB" id="A0A0V0TK29"/>
<keyword evidence="5 9" id="KW-0472">Membrane</keyword>
<evidence type="ECO:0000256" key="3">
    <source>
        <dbReference type="ARBA" id="ARBA00022692"/>
    </source>
</evidence>
<comment type="function">
    <text evidence="9">Plays a key role in early steps of protein N-linked glycosylation by being involved in the conversion of polyprenol into dolichol. Acts as a polyprenal reductase that mediates the reduction of polyprenal into dolichal in a NADP-dependent mechanism. Dolichols are required for the synthesis of dolichol-linked monosaccharides and the oligosaccharide precursor used for N-glycosylation.</text>
</comment>
<feature type="transmembrane region" description="Helical" evidence="9">
    <location>
        <begin position="66"/>
        <end position="83"/>
    </location>
</feature>
<keyword evidence="12" id="KW-1185">Reference proteome</keyword>
<evidence type="ECO:0000256" key="5">
    <source>
        <dbReference type="ARBA" id="ARBA00023136"/>
    </source>
</evidence>
<dbReference type="GO" id="GO:0006488">
    <property type="term" value="P:dolichol-linked oligosaccharide biosynthetic process"/>
    <property type="evidence" value="ECO:0007669"/>
    <property type="project" value="UniProtKB-UniRule"/>
</dbReference>
<protein>
    <recommendedName>
        <fullName evidence="7 9">Polyprenal reductase</fullName>
        <ecNumber evidence="2 9">1.3.1.94</ecNumber>
    </recommendedName>
</protein>
<comment type="catalytic activity">
    <reaction evidence="8 9">
        <text>a di-trans,poly-cis-dolichal + NADP(+) = a di-trans,poly-cis-polyprenal + NADPH + H(+)</text>
        <dbReference type="Rhea" id="RHEA:80727"/>
        <dbReference type="Rhea" id="RHEA-COMP:19536"/>
        <dbReference type="Rhea" id="RHEA-COMP:19537"/>
        <dbReference type="ChEBI" id="CHEBI:15378"/>
        <dbReference type="ChEBI" id="CHEBI:57783"/>
        <dbReference type="ChEBI" id="CHEBI:58349"/>
        <dbReference type="ChEBI" id="CHEBI:231623"/>
        <dbReference type="ChEBI" id="CHEBI:231637"/>
        <dbReference type="EC" id="1.3.1.94"/>
    </reaction>
    <physiologicalReaction direction="right-to-left" evidence="8 9">
        <dbReference type="Rhea" id="RHEA:80729"/>
    </physiologicalReaction>
</comment>
<dbReference type="InterPro" id="IPR039698">
    <property type="entry name" value="Dfg10/SRD5A3"/>
</dbReference>
<evidence type="ECO:0000256" key="4">
    <source>
        <dbReference type="ARBA" id="ARBA00022989"/>
    </source>
</evidence>
<dbReference type="GO" id="GO:0005789">
    <property type="term" value="C:endoplasmic reticulum membrane"/>
    <property type="evidence" value="ECO:0007669"/>
    <property type="project" value="UniProtKB-SubCell"/>
</dbReference>